<comment type="function">
    <text evidence="2 10">Reversible hydration of carbon dioxide.</text>
</comment>
<proteinExistence type="inferred from homology"/>
<dbReference type="Pfam" id="PF00194">
    <property type="entry name" value="Carb_anhydrase"/>
    <property type="match status" value="1"/>
</dbReference>
<evidence type="ECO:0000256" key="7">
    <source>
        <dbReference type="ARBA" id="ARBA00022833"/>
    </source>
</evidence>
<dbReference type="InterPro" id="IPR041891">
    <property type="entry name" value="Alpha_CA_prokaryot-like"/>
</dbReference>
<reference evidence="13" key="1">
    <citation type="submission" date="2025-08" db="UniProtKB">
        <authorList>
            <consortium name="RefSeq"/>
        </authorList>
    </citation>
    <scope>IDENTIFICATION</scope>
    <source>
        <tissue evidence="13">Leaf</tissue>
    </source>
</reference>
<keyword evidence="10" id="KW-0732">Signal</keyword>
<comment type="catalytic activity">
    <reaction evidence="9 10">
        <text>hydrogencarbonate + H(+) = CO2 + H2O</text>
        <dbReference type="Rhea" id="RHEA:10748"/>
        <dbReference type="ChEBI" id="CHEBI:15377"/>
        <dbReference type="ChEBI" id="CHEBI:15378"/>
        <dbReference type="ChEBI" id="CHEBI:16526"/>
        <dbReference type="ChEBI" id="CHEBI:17544"/>
        <dbReference type="EC" id="4.2.1.1"/>
    </reaction>
</comment>
<evidence type="ECO:0000256" key="8">
    <source>
        <dbReference type="ARBA" id="ARBA00023239"/>
    </source>
</evidence>
<evidence type="ECO:0000259" key="11">
    <source>
        <dbReference type="PROSITE" id="PS51144"/>
    </source>
</evidence>
<dbReference type="EC" id="4.2.1.1" evidence="5 10"/>
<name>A0ABM3HJE6_9MYRT</name>
<dbReference type="PANTHER" id="PTHR18952">
    <property type="entry name" value="CARBONIC ANHYDRASE"/>
    <property type="match status" value="1"/>
</dbReference>
<feature type="chain" id="PRO_5044957770" description="Carbonic anhydrase" evidence="10">
    <location>
        <begin position="34"/>
        <end position="285"/>
    </location>
</feature>
<dbReference type="PROSITE" id="PS51144">
    <property type="entry name" value="ALPHA_CA_2"/>
    <property type="match status" value="1"/>
</dbReference>
<dbReference type="Gene3D" id="3.10.200.10">
    <property type="entry name" value="Alpha carbonic anhydrase"/>
    <property type="match status" value="1"/>
</dbReference>
<comment type="similarity">
    <text evidence="4">Belongs to the alpha-class carbonic anhydrase family.</text>
</comment>
<sequence>MPYRITKRREKMKLLVLCAISLVLALHAGLAASEEVEDESEFNYDAGSKRGPARWGDIRKEWGMCRNGSMQSPVDLSSEKVQVVAHLGRLNRSYEASNATLKNRGHDIMLRWEGGAGSIYVNGTQYLLKQCHWHSPSEHAVNGRRFDLELHMVHESPKGEVAVIGAMYKLGQPDTFLSSMANHVEWISGTHEVQRAIGIVNPNRIKIGCRKYYRYVGSLTVPPCTQNVIWTIVQKVRTVSRKQVKLLREAVHDDSEFNARPLQPMNRRPVQLFSPTDSKLESENP</sequence>
<accession>A0ABM3HJE6</accession>
<feature type="domain" description="Alpha-carbonic anhydrase" evidence="11">
    <location>
        <begin position="40"/>
        <end position="274"/>
    </location>
</feature>
<evidence type="ECO:0000256" key="3">
    <source>
        <dbReference type="ARBA" id="ARBA00004470"/>
    </source>
</evidence>
<evidence type="ECO:0000256" key="5">
    <source>
        <dbReference type="ARBA" id="ARBA00012925"/>
    </source>
</evidence>
<evidence type="ECO:0000256" key="10">
    <source>
        <dbReference type="RuleBase" id="RU367011"/>
    </source>
</evidence>
<dbReference type="InterPro" id="IPR023561">
    <property type="entry name" value="Carbonic_anhydrase_a-class"/>
</dbReference>
<dbReference type="GeneID" id="125315558"/>
<dbReference type="InterPro" id="IPR001148">
    <property type="entry name" value="CA_dom"/>
</dbReference>
<evidence type="ECO:0000313" key="12">
    <source>
        <dbReference type="Proteomes" id="UP000827889"/>
    </source>
</evidence>
<dbReference type="SMART" id="SM01057">
    <property type="entry name" value="Carb_anhydrase"/>
    <property type="match status" value="1"/>
</dbReference>
<evidence type="ECO:0000256" key="2">
    <source>
        <dbReference type="ARBA" id="ARBA00002904"/>
    </source>
</evidence>
<evidence type="ECO:0000256" key="4">
    <source>
        <dbReference type="ARBA" id="ARBA00006365"/>
    </source>
</evidence>
<keyword evidence="8 10" id="KW-0456">Lyase</keyword>
<evidence type="ECO:0000313" key="13">
    <source>
        <dbReference type="RefSeq" id="XP_048136729.1"/>
    </source>
</evidence>
<feature type="signal peptide" evidence="10">
    <location>
        <begin position="1"/>
        <end position="33"/>
    </location>
</feature>
<gene>
    <name evidence="13" type="primary">LOC125315558</name>
</gene>
<keyword evidence="12" id="KW-1185">Reference proteome</keyword>
<dbReference type="RefSeq" id="XP_048136729.1">
    <property type="nucleotide sequence ID" value="XM_048280772.1"/>
</dbReference>
<evidence type="ECO:0000256" key="6">
    <source>
        <dbReference type="ARBA" id="ARBA00022723"/>
    </source>
</evidence>
<dbReference type="PROSITE" id="PS00162">
    <property type="entry name" value="ALPHA_CA_1"/>
    <property type="match status" value="1"/>
</dbReference>
<dbReference type="CDD" id="cd03124">
    <property type="entry name" value="alpha_CA_prokaryotic_like"/>
    <property type="match status" value="1"/>
</dbReference>
<dbReference type="SUPFAM" id="SSF51069">
    <property type="entry name" value="Carbonic anhydrase"/>
    <property type="match status" value="1"/>
</dbReference>
<keyword evidence="7 10" id="KW-0862">Zinc</keyword>
<comment type="subcellular location">
    <subcellularLocation>
        <location evidence="3">Plastid</location>
        <location evidence="3">Chloroplast stroma</location>
    </subcellularLocation>
</comment>
<keyword evidence="6 10" id="KW-0479">Metal-binding</keyword>
<organism evidence="12 13">
    <name type="scientific">Rhodamnia argentea</name>
    <dbReference type="NCBI Taxonomy" id="178133"/>
    <lineage>
        <taxon>Eukaryota</taxon>
        <taxon>Viridiplantae</taxon>
        <taxon>Streptophyta</taxon>
        <taxon>Embryophyta</taxon>
        <taxon>Tracheophyta</taxon>
        <taxon>Spermatophyta</taxon>
        <taxon>Magnoliopsida</taxon>
        <taxon>eudicotyledons</taxon>
        <taxon>Gunneridae</taxon>
        <taxon>Pentapetalae</taxon>
        <taxon>rosids</taxon>
        <taxon>malvids</taxon>
        <taxon>Myrtales</taxon>
        <taxon>Myrtaceae</taxon>
        <taxon>Myrtoideae</taxon>
        <taxon>Myrteae</taxon>
        <taxon>Australasian group</taxon>
        <taxon>Rhodamnia</taxon>
    </lineage>
</organism>
<comment type="similarity">
    <text evidence="10">Belongs to the alpha-carbonic anhydrase family.</text>
</comment>
<dbReference type="InterPro" id="IPR018338">
    <property type="entry name" value="Carbonic_anhydrase_a-class_CS"/>
</dbReference>
<evidence type="ECO:0000256" key="1">
    <source>
        <dbReference type="ARBA" id="ARBA00001947"/>
    </source>
</evidence>
<evidence type="ECO:0000256" key="9">
    <source>
        <dbReference type="ARBA" id="ARBA00048348"/>
    </source>
</evidence>
<dbReference type="Proteomes" id="UP000827889">
    <property type="component" value="Chromosome 6"/>
</dbReference>
<protein>
    <recommendedName>
        <fullName evidence="5 10">Carbonic anhydrase</fullName>
        <ecNumber evidence="5 10">4.2.1.1</ecNumber>
    </recommendedName>
</protein>
<comment type="cofactor">
    <cofactor evidence="1 10">
        <name>Zn(2+)</name>
        <dbReference type="ChEBI" id="CHEBI:29105"/>
    </cofactor>
</comment>
<dbReference type="InterPro" id="IPR036398">
    <property type="entry name" value="CA_dom_sf"/>
</dbReference>
<dbReference type="PANTHER" id="PTHR18952:SF208">
    <property type="entry name" value="CARBONIC ANHYDRASE XA-RELATED"/>
    <property type="match status" value="1"/>
</dbReference>